<dbReference type="Proteomes" id="UP001172457">
    <property type="component" value="Chromosome 6"/>
</dbReference>
<dbReference type="AlphaFoldDB" id="A0AA38W342"/>
<keyword evidence="2" id="KW-1185">Reference proteome</keyword>
<comment type="caution">
    <text evidence="1">The sequence shown here is derived from an EMBL/GenBank/DDBJ whole genome shotgun (WGS) entry which is preliminary data.</text>
</comment>
<accession>A0AA38W342</accession>
<organism evidence="1 2">
    <name type="scientific">Centaurea solstitialis</name>
    <name type="common">yellow star-thistle</name>
    <dbReference type="NCBI Taxonomy" id="347529"/>
    <lineage>
        <taxon>Eukaryota</taxon>
        <taxon>Viridiplantae</taxon>
        <taxon>Streptophyta</taxon>
        <taxon>Embryophyta</taxon>
        <taxon>Tracheophyta</taxon>
        <taxon>Spermatophyta</taxon>
        <taxon>Magnoliopsida</taxon>
        <taxon>eudicotyledons</taxon>
        <taxon>Gunneridae</taxon>
        <taxon>Pentapetalae</taxon>
        <taxon>asterids</taxon>
        <taxon>campanulids</taxon>
        <taxon>Asterales</taxon>
        <taxon>Asteraceae</taxon>
        <taxon>Carduoideae</taxon>
        <taxon>Cardueae</taxon>
        <taxon>Centaureinae</taxon>
        <taxon>Centaurea</taxon>
    </lineage>
</organism>
<protein>
    <submittedName>
        <fullName evidence="1">Uncharacterized protein</fullName>
    </submittedName>
</protein>
<sequence length="111" mass="12801">MIDTTMINGLPSSASWQDLKKGNKGIIVFLLSEIFGEYSVSITRLKVYTSFLSFETQIFPQFHNDFVKFLFGYEIEYDFKGDVSQYNFSGHPRRILKENMILVLILSSNPS</sequence>
<proteinExistence type="predicted"/>
<reference evidence="1" key="1">
    <citation type="submission" date="2023-03" db="EMBL/GenBank/DDBJ databases">
        <title>Chromosome-scale reference genome and RAD-based genetic map of yellow starthistle (Centaurea solstitialis) reveal putative structural variation and QTLs associated with invader traits.</title>
        <authorList>
            <person name="Reatini B."/>
            <person name="Cang F.A."/>
            <person name="Jiang Q."/>
            <person name="Mckibben M.T.W."/>
            <person name="Barker M.S."/>
            <person name="Rieseberg L.H."/>
            <person name="Dlugosch K.M."/>
        </authorList>
    </citation>
    <scope>NUCLEOTIDE SEQUENCE</scope>
    <source>
        <strain evidence="1">CAN-66</strain>
        <tissue evidence="1">Leaf</tissue>
    </source>
</reference>
<name>A0AA38W342_9ASTR</name>
<dbReference type="EMBL" id="JARYMX010000006">
    <property type="protein sequence ID" value="KAJ9544727.1"/>
    <property type="molecule type" value="Genomic_DNA"/>
</dbReference>
<feature type="non-terminal residue" evidence="1">
    <location>
        <position position="1"/>
    </location>
</feature>
<gene>
    <name evidence="1" type="ORF">OSB04_024434</name>
</gene>
<evidence type="ECO:0000313" key="1">
    <source>
        <dbReference type="EMBL" id="KAJ9544727.1"/>
    </source>
</evidence>
<evidence type="ECO:0000313" key="2">
    <source>
        <dbReference type="Proteomes" id="UP001172457"/>
    </source>
</evidence>